<feature type="compositionally biased region" description="Basic and acidic residues" evidence="1">
    <location>
        <begin position="55"/>
        <end position="71"/>
    </location>
</feature>
<dbReference type="KEGG" id="bbel:109482562"/>
<dbReference type="RefSeq" id="XP_019640876.1">
    <property type="nucleotide sequence ID" value="XM_019785317.1"/>
</dbReference>
<proteinExistence type="predicted"/>
<feature type="region of interest" description="Disordered" evidence="1">
    <location>
        <begin position="500"/>
        <end position="531"/>
    </location>
</feature>
<feature type="compositionally biased region" description="Basic and acidic residues" evidence="1">
    <location>
        <begin position="1"/>
        <end position="12"/>
    </location>
</feature>
<feature type="compositionally biased region" description="Acidic residues" evidence="1">
    <location>
        <begin position="129"/>
        <end position="139"/>
    </location>
</feature>
<organism evidence="2 3">
    <name type="scientific">Branchiostoma belcheri</name>
    <name type="common">Amphioxus</name>
    <dbReference type="NCBI Taxonomy" id="7741"/>
    <lineage>
        <taxon>Eukaryota</taxon>
        <taxon>Metazoa</taxon>
        <taxon>Chordata</taxon>
        <taxon>Cephalochordata</taxon>
        <taxon>Leptocardii</taxon>
        <taxon>Amphioxiformes</taxon>
        <taxon>Branchiostomatidae</taxon>
        <taxon>Branchiostoma</taxon>
    </lineage>
</organism>
<feature type="region of interest" description="Disordered" evidence="1">
    <location>
        <begin position="325"/>
        <end position="347"/>
    </location>
</feature>
<name>A0A6P5AG94_BRABE</name>
<evidence type="ECO:0000313" key="3">
    <source>
        <dbReference type="RefSeq" id="XP_019640876.1"/>
    </source>
</evidence>
<feature type="compositionally biased region" description="Basic and acidic residues" evidence="1">
    <location>
        <begin position="331"/>
        <end position="346"/>
    </location>
</feature>
<dbReference type="AlphaFoldDB" id="A0A6P5AG94"/>
<protein>
    <submittedName>
        <fullName evidence="3">STE20-like serine/threonine-protein kinase isoform X1</fullName>
    </submittedName>
</protein>
<gene>
    <name evidence="3" type="primary">LOC109482562</name>
</gene>
<feature type="compositionally biased region" description="Polar residues" evidence="1">
    <location>
        <begin position="522"/>
        <end position="531"/>
    </location>
</feature>
<feature type="compositionally biased region" description="Basic and acidic residues" evidence="1">
    <location>
        <begin position="119"/>
        <end position="128"/>
    </location>
</feature>
<dbReference type="GeneID" id="109482562"/>
<accession>A0A6P5AG94</accession>
<reference evidence="3" key="1">
    <citation type="submission" date="2025-08" db="UniProtKB">
        <authorList>
            <consortium name="RefSeq"/>
        </authorList>
    </citation>
    <scope>IDENTIFICATION</scope>
    <source>
        <tissue evidence="3">Gonad</tissue>
    </source>
</reference>
<dbReference type="OrthoDB" id="10546090at2759"/>
<sequence>MPSVRSKEEFYKDNVLGSVQSDPSGDVEQPWALTQRGFDTSCESITAETMQQVPTEERDVLVAHHADHGSTADESAEEISSTESSEAEENVQPPDVEVSSSPAEQKMQDHDLMNAAEPKSGKPKKEESVTAEEMEEYEANESAIHPVSSEEPNVGGTKEGENGSADESENDDAESESTNSSASTDDFKTDEEKEEESAISYGLEDGEQAESAIHLTTTEDGESILCLHVTNITKIDTGTDRDQSEQGEKQAKREIAKLEGQVEHTDAPQEEREGKQGDNTEDRPGEENVNESDELDNILEGLLRDTAIVEDDKVATAPQKTLLVEANGRQDAAERREDGVKDRQERAAQQAEMRVVNLLKRQLNLPQKLPQNQLKLLLNQLKLPLNQLKLPLNQLKLPLNRLKLLLNRLKLPQRKHQLQKNPSQRKHLLRRRPQLKSLLQRHLQQMHLQKKHLHLQKMHLQKMHLQKKHPHLRKQVKQRSLQNLQRRLLRLRKKHLQLKSLQQKHLQQKHLQKKQLKPHQRTNQQKPPRKNPQTLLLLNKALSKQFDWLLLNTTSTCPSRRFHLCVRERGAGLNRAHTSKHRHHVQYSFDIFNMLNISKTFVLTGK</sequence>
<evidence type="ECO:0000256" key="1">
    <source>
        <dbReference type="SAM" id="MobiDB-lite"/>
    </source>
</evidence>
<keyword evidence="2" id="KW-1185">Reference proteome</keyword>
<feature type="region of interest" description="Disordered" evidence="1">
    <location>
        <begin position="1"/>
        <end position="31"/>
    </location>
</feature>
<feature type="compositionally biased region" description="Acidic residues" evidence="1">
    <location>
        <begin position="164"/>
        <end position="175"/>
    </location>
</feature>
<evidence type="ECO:0000313" key="2">
    <source>
        <dbReference type="Proteomes" id="UP000515135"/>
    </source>
</evidence>
<feature type="region of interest" description="Disordered" evidence="1">
    <location>
        <begin position="53"/>
        <end position="294"/>
    </location>
</feature>
<dbReference type="Proteomes" id="UP000515135">
    <property type="component" value="Unplaced"/>
</dbReference>
<feature type="compositionally biased region" description="Basic and acidic residues" evidence="1">
    <location>
        <begin position="237"/>
        <end position="286"/>
    </location>
</feature>
<feature type="compositionally biased region" description="Basic residues" evidence="1">
    <location>
        <begin position="506"/>
        <end position="520"/>
    </location>
</feature>